<reference evidence="4" key="2">
    <citation type="submission" date="2023-01" db="EMBL/GenBank/DDBJ databases">
        <title>Draft genome sequence of Algimonas ampicilliniresistens strain NBRC 108219.</title>
        <authorList>
            <person name="Sun Q."/>
            <person name="Mori K."/>
        </authorList>
    </citation>
    <scope>NUCLEOTIDE SEQUENCE</scope>
    <source>
        <strain evidence="4">NBRC 108219</strain>
    </source>
</reference>
<feature type="chain" id="PRO_5046141923" description="Pilus formation protein N-terminal domain-containing protein" evidence="2">
    <location>
        <begin position="33"/>
        <end position="192"/>
    </location>
</feature>
<accession>A0ABQ5VBM5</accession>
<name>A0ABQ5VBM5_9PROT</name>
<comment type="caution">
    <text evidence="4">The sequence shown here is derived from an EMBL/GenBank/DDBJ whole genome shotgun (WGS) entry which is preliminary data.</text>
</comment>
<feature type="compositionally biased region" description="Polar residues" evidence="1">
    <location>
        <begin position="181"/>
        <end position="192"/>
    </location>
</feature>
<dbReference type="RefSeq" id="WP_284391948.1">
    <property type="nucleotide sequence ID" value="NZ_BSNK01000002.1"/>
</dbReference>
<dbReference type="EMBL" id="BSNK01000002">
    <property type="protein sequence ID" value="GLQ24941.1"/>
    <property type="molecule type" value="Genomic_DNA"/>
</dbReference>
<evidence type="ECO:0000256" key="1">
    <source>
        <dbReference type="SAM" id="MobiDB-lite"/>
    </source>
</evidence>
<evidence type="ECO:0000313" key="5">
    <source>
        <dbReference type="Proteomes" id="UP001161391"/>
    </source>
</evidence>
<dbReference type="InterPro" id="IPR032789">
    <property type="entry name" value="T2SS-T3SS_pil_N"/>
</dbReference>
<dbReference type="Proteomes" id="UP001161391">
    <property type="component" value="Unassembled WGS sequence"/>
</dbReference>
<sequence length="192" mass="19980">MHRLTKIGTFATRAAITASLFSIMALASPASAGEPIYRIDINKTQIVRLPAQAGSIVIGNADIADVTIHSPTTIFVVGRGFGETNLVIMDRDGQTMMDANVQVTSVTPTNGVRLFNAKSRETYTCSPYCQPSPVLGDEAGFIGANSETQSAPVSGAFVFDQGPATSSSLSPTEIAGGPQALSGSQPANNIPY</sequence>
<keyword evidence="5" id="KW-1185">Reference proteome</keyword>
<organism evidence="4 5">
    <name type="scientific">Algimonas ampicilliniresistens</name>
    <dbReference type="NCBI Taxonomy" id="1298735"/>
    <lineage>
        <taxon>Bacteria</taxon>
        <taxon>Pseudomonadati</taxon>
        <taxon>Pseudomonadota</taxon>
        <taxon>Alphaproteobacteria</taxon>
        <taxon>Maricaulales</taxon>
        <taxon>Robiginitomaculaceae</taxon>
        <taxon>Algimonas</taxon>
    </lineage>
</organism>
<evidence type="ECO:0000259" key="3">
    <source>
        <dbReference type="Pfam" id="PF13629"/>
    </source>
</evidence>
<feature type="domain" description="Pilus formation protein N-terminal" evidence="3">
    <location>
        <begin position="37"/>
        <end position="104"/>
    </location>
</feature>
<feature type="signal peptide" evidence="2">
    <location>
        <begin position="1"/>
        <end position="32"/>
    </location>
</feature>
<evidence type="ECO:0000256" key="2">
    <source>
        <dbReference type="SAM" id="SignalP"/>
    </source>
</evidence>
<proteinExistence type="predicted"/>
<gene>
    <name evidence="4" type="ORF">GCM10007853_28150</name>
</gene>
<reference evidence="4" key="1">
    <citation type="journal article" date="2014" name="Int. J. Syst. Evol. Microbiol.">
        <title>Complete genome of a new Firmicutes species belonging to the dominant human colonic microbiota ('Ruminococcus bicirculans') reveals two chromosomes and a selective capacity to utilize plant glucans.</title>
        <authorList>
            <consortium name="NISC Comparative Sequencing Program"/>
            <person name="Wegmann U."/>
            <person name="Louis P."/>
            <person name="Goesmann A."/>
            <person name="Henrissat B."/>
            <person name="Duncan S.H."/>
            <person name="Flint H.J."/>
        </authorList>
    </citation>
    <scope>NUCLEOTIDE SEQUENCE</scope>
    <source>
        <strain evidence="4">NBRC 108219</strain>
    </source>
</reference>
<evidence type="ECO:0000313" key="4">
    <source>
        <dbReference type="EMBL" id="GLQ24941.1"/>
    </source>
</evidence>
<protein>
    <recommendedName>
        <fullName evidence="3">Pilus formation protein N-terminal domain-containing protein</fullName>
    </recommendedName>
</protein>
<dbReference type="Pfam" id="PF13629">
    <property type="entry name" value="T2SS-T3SS_pil_N"/>
    <property type="match status" value="1"/>
</dbReference>
<feature type="region of interest" description="Disordered" evidence="1">
    <location>
        <begin position="162"/>
        <end position="192"/>
    </location>
</feature>
<keyword evidence="2" id="KW-0732">Signal</keyword>